<evidence type="ECO:0000256" key="1">
    <source>
        <dbReference type="SAM" id="SignalP"/>
    </source>
</evidence>
<accession>A0A6A6PJT8</accession>
<dbReference type="EMBL" id="MU001641">
    <property type="protein sequence ID" value="KAF2479783.1"/>
    <property type="molecule type" value="Genomic_DNA"/>
</dbReference>
<feature type="chain" id="PRO_5025614744" evidence="1">
    <location>
        <begin position="26"/>
        <end position="165"/>
    </location>
</feature>
<dbReference type="OrthoDB" id="5332384at2759"/>
<dbReference type="RefSeq" id="XP_033586353.1">
    <property type="nucleotide sequence ID" value="XM_033735717.1"/>
</dbReference>
<sequence length="165" mass="17900">MVATLRLLLAALVAPSLSGYQLAYAQQVTINNVEHTFYGYPDNSPPGAGTAYSCGYGRGYTAGGKGTYADPLTFATAPGEFNKCEIIYDEYTRKYLVFQDTCAKCIKDWAKGIYHIDIWTGSSTVNGGKAQIQCEDALTPNQGQPVVRNDTTSTAFRVQSSWALV</sequence>
<dbReference type="AlphaFoldDB" id="A0A6A6PJT8"/>
<reference evidence="2" key="1">
    <citation type="journal article" date="2020" name="Stud. Mycol.">
        <title>101 Dothideomycetes genomes: a test case for predicting lifestyles and emergence of pathogens.</title>
        <authorList>
            <person name="Haridas S."/>
            <person name="Albert R."/>
            <person name="Binder M."/>
            <person name="Bloem J."/>
            <person name="Labutti K."/>
            <person name="Salamov A."/>
            <person name="Andreopoulos B."/>
            <person name="Baker S."/>
            <person name="Barry K."/>
            <person name="Bills G."/>
            <person name="Bluhm B."/>
            <person name="Cannon C."/>
            <person name="Castanera R."/>
            <person name="Culley D."/>
            <person name="Daum C."/>
            <person name="Ezra D."/>
            <person name="Gonzalez J."/>
            <person name="Henrissat B."/>
            <person name="Kuo A."/>
            <person name="Liang C."/>
            <person name="Lipzen A."/>
            <person name="Lutzoni F."/>
            <person name="Magnuson J."/>
            <person name="Mondo S."/>
            <person name="Nolan M."/>
            <person name="Ohm R."/>
            <person name="Pangilinan J."/>
            <person name="Park H.-J."/>
            <person name="Ramirez L."/>
            <person name="Alfaro M."/>
            <person name="Sun H."/>
            <person name="Tritt A."/>
            <person name="Yoshinaga Y."/>
            <person name="Zwiers L.-H."/>
            <person name="Turgeon B."/>
            <person name="Goodwin S."/>
            <person name="Spatafora J."/>
            <person name="Crous P."/>
            <person name="Grigoriev I."/>
        </authorList>
    </citation>
    <scope>NUCLEOTIDE SEQUENCE</scope>
    <source>
        <strain evidence="2">CBS 113389</strain>
    </source>
</reference>
<protein>
    <submittedName>
        <fullName evidence="2">Uncharacterized protein</fullName>
    </submittedName>
</protein>
<proteinExistence type="predicted"/>
<gene>
    <name evidence="2" type="ORF">BDY17DRAFT_313521</name>
</gene>
<keyword evidence="1" id="KW-0732">Signal</keyword>
<keyword evidence="3" id="KW-1185">Reference proteome</keyword>
<organism evidence="2 3">
    <name type="scientific">Neohortaea acidophila</name>
    <dbReference type="NCBI Taxonomy" id="245834"/>
    <lineage>
        <taxon>Eukaryota</taxon>
        <taxon>Fungi</taxon>
        <taxon>Dikarya</taxon>
        <taxon>Ascomycota</taxon>
        <taxon>Pezizomycotina</taxon>
        <taxon>Dothideomycetes</taxon>
        <taxon>Dothideomycetidae</taxon>
        <taxon>Mycosphaerellales</taxon>
        <taxon>Teratosphaeriaceae</taxon>
        <taxon>Neohortaea</taxon>
    </lineage>
</organism>
<name>A0A6A6PJT8_9PEZI</name>
<dbReference type="Proteomes" id="UP000799767">
    <property type="component" value="Unassembled WGS sequence"/>
</dbReference>
<dbReference type="GeneID" id="54476719"/>
<evidence type="ECO:0000313" key="3">
    <source>
        <dbReference type="Proteomes" id="UP000799767"/>
    </source>
</evidence>
<feature type="signal peptide" evidence="1">
    <location>
        <begin position="1"/>
        <end position="25"/>
    </location>
</feature>
<evidence type="ECO:0000313" key="2">
    <source>
        <dbReference type="EMBL" id="KAF2479783.1"/>
    </source>
</evidence>